<keyword evidence="3" id="KW-1185">Reference proteome</keyword>
<dbReference type="Proteomes" id="UP000244224">
    <property type="component" value="Unassembled WGS sequence"/>
</dbReference>
<dbReference type="EMBL" id="QBKP01000028">
    <property type="protein sequence ID" value="PTX41596.1"/>
    <property type="molecule type" value="Genomic_DNA"/>
</dbReference>
<keyword evidence="1" id="KW-0472">Membrane</keyword>
<keyword evidence="1" id="KW-1133">Transmembrane helix</keyword>
<dbReference type="RefSeq" id="WP_255349802.1">
    <property type="nucleotide sequence ID" value="NZ_QBKP01000028.1"/>
</dbReference>
<organism evidence="2 3">
    <name type="scientific">Gemmobacter caeni</name>
    <dbReference type="NCBI Taxonomy" id="589035"/>
    <lineage>
        <taxon>Bacteria</taxon>
        <taxon>Pseudomonadati</taxon>
        <taxon>Pseudomonadota</taxon>
        <taxon>Alphaproteobacteria</taxon>
        <taxon>Rhodobacterales</taxon>
        <taxon>Paracoccaceae</taxon>
        <taxon>Gemmobacter</taxon>
    </lineage>
</organism>
<reference evidence="2 3" key="1">
    <citation type="submission" date="2018-04" db="EMBL/GenBank/DDBJ databases">
        <title>Genomic Encyclopedia of Archaeal and Bacterial Type Strains, Phase II (KMG-II): from individual species to whole genera.</title>
        <authorList>
            <person name="Goeker M."/>
        </authorList>
    </citation>
    <scope>NUCLEOTIDE SEQUENCE [LARGE SCALE GENOMIC DNA]</scope>
    <source>
        <strain evidence="2 3">DSM 21823</strain>
    </source>
</reference>
<accession>A0A2T6ACU0</accession>
<keyword evidence="1" id="KW-0812">Transmembrane</keyword>
<protein>
    <submittedName>
        <fullName evidence="2">Uncharacterized protein</fullName>
    </submittedName>
</protein>
<dbReference type="AlphaFoldDB" id="A0A2T6ACU0"/>
<name>A0A2T6ACU0_9RHOB</name>
<evidence type="ECO:0000256" key="1">
    <source>
        <dbReference type="SAM" id="Phobius"/>
    </source>
</evidence>
<feature type="transmembrane region" description="Helical" evidence="1">
    <location>
        <begin position="7"/>
        <end position="25"/>
    </location>
</feature>
<comment type="caution">
    <text evidence="2">The sequence shown here is derived from an EMBL/GenBank/DDBJ whole genome shotgun (WGS) entry which is preliminary data.</text>
</comment>
<evidence type="ECO:0000313" key="3">
    <source>
        <dbReference type="Proteomes" id="UP000244224"/>
    </source>
</evidence>
<proteinExistence type="predicted"/>
<evidence type="ECO:0000313" key="2">
    <source>
        <dbReference type="EMBL" id="PTX41596.1"/>
    </source>
</evidence>
<gene>
    <name evidence="2" type="ORF">C8N34_12830</name>
</gene>
<sequence length="44" mass="4746">MGRIIKLLLLLAMLGFVGLAGYAYFGLPDPEPREISVPVTLDAN</sequence>